<dbReference type="Pfam" id="PF00510">
    <property type="entry name" value="COX3"/>
    <property type="match status" value="1"/>
</dbReference>
<evidence type="ECO:0000256" key="3">
    <source>
        <dbReference type="ARBA" id="ARBA00012949"/>
    </source>
</evidence>
<evidence type="ECO:0000313" key="14">
    <source>
        <dbReference type="Proteomes" id="UP000070529"/>
    </source>
</evidence>
<dbReference type="RefSeq" id="WP_067412560.1">
    <property type="nucleotide sequence ID" value="NZ_LNTY01000017.1"/>
</dbReference>
<evidence type="ECO:0000256" key="2">
    <source>
        <dbReference type="ARBA" id="ARBA00010581"/>
    </source>
</evidence>
<evidence type="ECO:0000256" key="7">
    <source>
        <dbReference type="ARBA" id="ARBA00023136"/>
    </source>
</evidence>
<dbReference type="Proteomes" id="UP000070529">
    <property type="component" value="Unassembled WGS sequence"/>
</dbReference>
<dbReference type="EMBL" id="LNTY01000017">
    <property type="protein sequence ID" value="KXF82700.1"/>
    <property type="molecule type" value="Genomic_DNA"/>
</dbReference>
<organism evidence="13 14">
    <name type="scientific">Enterovibrio coralii</name>
    <dbReference type="NCBI Taxonomy" id="294935"/>
    <lineage>
        <taxon>Bacteria</taxon>
        <taxon>Pseudomonadati</taxon>
        <taxon>Pseudomonadota</taxon>
        <taxon>Gammaproteobacteria</taxon>
        <taxon>Vibrionales</taxon>
        <taxon>Vibrionaceae</taxon>
        <taxon>Enterovibrio</taxon>
    </lineage>
</organism>
<dbReference type="CDD" id="cd01665">
    <property type="entry name" value="Cyt_c_Oxidase_III"/>
    <property type="match status" value="1"/>
</dbReference>
<sequence length="298" mass="33319">MTTTHTNTDAQQDYENYYVPAQSIWPIVGAVALFLIAMGAGATVAGLFGGNGPWMLLAGTGVLLFMLTGWFRDVINESMGGLYSSQMDRSFRQGMSWFIFSEVMFFAAFFGALFYARMIAVPWLGGASNNAMTAEVLWPDFIPTWPLEKTPGGVETTAMGAWGLPLINTLILLTSSITIHIAHVAMEEGNRQKLKVFLGATVFLGWIFLGLQVEEYVHAYEELNLRLDSGVYGNTFFLLTGFHGMHVFLGSVILFIIWLRVLKGHMTPDSHFAFQAGAWYWHFVDVVWLCLFVFVYIL</sequence>
<dbReference type="EC" id="7.1.1.9" evidence="3"/>
<dbReference type="GO" id="GO:0004129">
    <property type="term" value="F:cytochrome-c oxidase activity"/>
    <property type="evidence" value="ECO:0007669"/>
    <property type="project" value="UniProtKB-EC"/>
</dbReference>
<dbReference type="GO" id="GO:0019646">
    <property type="term" value="P:aerobic electron transport chain"/>
    <property type="evidence" value="ECO:0007669"/>
    <property type="project" value="InterPro"/>
</dbReference>
<evidence type="ECO:0000256" key="9">
    <source>
        <dbReference type="ARBA" id="ARBA00031625"/>
    </source>
</evidence>
<dbReference type="GO" id="GO:0005886">
    <property type="term" value="C:plasma membrane"/>
    <property type="evidence" value="ECO:0007669"/>
    <property type="project" value="UniProtKB-SubCell"/>
</dbReference>
<feature type="transmembrane region" description="Helical" evidence="11">
    <location>
        <begin position="96"/>
        <end position="116"/>
    </location>
</feature>
<dbReference type="InterPro" id="IPR000298">
    <property type="entry name" value="Cyt_c_oxidase-like_su3"/>
</dbReference>
<evidence type="ECO:0000256" key="11">
    <source>
        <dbReference type="SAM" id="Phobius"/>
    </source>
</evidence>
<dbReference type="InterPro" id="IPR013833">
    <property type="entry name" value="Cyt_c_oxidase_su3_a-hlx"/>
</dbReference>
<protein>
    <recommendedName>
        <fullName evidence="3">cytochrome-c oxidase</fullName>
        <ecNumber evidence="3">7.1.1.9</ecNumber>
    </recommendedName>
    <alternativeName>
        <fullName evidence="8">Cytochrome aa3 subunit 3</fullName>
    </alternativeName>
    <alternativeName>
        <fullName evidence="9">Cytochrome c oxidase polypeptide III</fullName>
    </alternativeName>
</protein>
<dbReference type="SUPFAM" id="SSF81452">
    <property type="entry name" value="Cytochrome c oxidase subunit III-like"/>
    <property type="match status" value="1"/>
</dbReference>
<feature type="domain" description="Heme-copper oxidase subunit III family profile" evidence="12">
    <location>
        <begin position="13"/>
        <end position="298"/>
    </location>
</feature>
<dbReference type="STRING" id="294935.ATN88_14550"/>
<evidence type="ECO:0000256" key="8">
    <source>
        <dbReference type="ARBA" id="ARBA00031400"/>
    </source>
</evidence>
<name>A0A135IB67_9GAMM</name>
<dbReference type="Gene3D" id="1.20.120.80">
    <property type="entry name" value="Cytochrome c oxidase, subunit III, four-helix bundle"/>
    <property type="match status" value="1"/>
</dbReference>
<evidence type="ECO:0000259" key="12">
    <source>
        <dbReference type="PROSITE" id="PS50253"/>
    </source>
</evidence>
<keyword evidence="14" id="KW-1185">Reference proteome</keyword>
<dbReference type="Gene3D" id="1.10.287.70">
    <property type="match status" value="1"/>
</dbReference>
<dbReference type="PANTHER" id="PTHR11403">
    <property type="entry name" value="CYTOCHROME C OXIDASE SUBUNIT III"/>
    <property type="match status" value="1"/>
</dbReference>
<evidence type="ECO:0000256" key="4">
    <source>
        <dbReference type="ARBA" id="ARBA00022692"/>
    </source>
</evidence>
<feature type="transmembrane region" description="Helical" evidence="11">
    <location>
        <begin position="54"/>
        <end position="75"/>
    </location>
</feature>
<dbReference type="PROSITE" id="PS50253">
    <property type="entry name" value="COX3"/>
    <property type="match status" value="1"/>
</dbReference>
<feature type="transmembrane region" description="Helical" evidence="11">
    <location>
        <begin position="279"/>
        <end position="297"/>
    </location>
</feature>
<dbReference type="InterPro" id="IPR033945">
    <property type="entry name" value="Cyt_c_oxase_su3_dom"/>
</dbReference>
<comment type="caution">
    <text evidence="13">The sequence shown here is derived from an EMBL/GenBank/DDBJ whole genome shotgun (WGS) entry which is preliminary data.</text>
</comment>
<reference evidence="13 14" key="1">
    <citation type="submission" date="2015-11" db="EMBL/GenBank/DDBJ databases">
        <title>Genomic Taxonomy of the Vibrionaceae.</title>
        <authorList>
            <person name="Gomez-Gil B."/>
            <person name="Enciso-Ibarra J."/>
        </authorList>
    </citation>
    <scope>NUCLEOTIDE SEQUENCE [LARGE SCALE GENOMIC DNA]</scope>
    <source>
        <strain evidence="13 14">CAIM 912</strain>
    </source>
</reference>
<proteinExistence type="inferred from homology"/>
<dbReference type="FunFam" id="1.20.120.80:FF:000003">
    <property type="entry name" value="Cytochrome c oxidase subunit 3"/>
    <property type="match status" value="1"/>
</dbReference>
<feature type="transmembrane region" description="Helical" evidence="11">
    <location>
        <begin position="194"/>
        <end position="211"/>
    </location>
</feature>
<evidence type="ECO:0000313" key="13">
    <source>
        <dbReference type="EMBL" id="KXF82700.1"/>
    </source>
</evidence>
<dbReference type="InterPro" id="IPR024791">
    <property type="entry name" value="Cyt_c/ubiquinol_Oxase_su3"/>
</dbReference>
<dbReference type="OrthoDB" id="9810850at2"/>
<keyword evidence="6 11" id="KW-1133">Transmembrane helix</keyword>
<keyword evidence="7 11" id="KW-0472">Membrane</keyword>
<dbReference type="InterPro" id="IPR035973">
    <property type="entry name" value="Cyt_c_oxidase_su3-like_sf"/>
</dbReference>
<evidence type="ECO:0000256" key="6">
    <source>
        <dbReference type="ARBA" id="ARBA00022989"/>
    </source>
</evidence>
<comment type="subcellular location">
    <subcellularLocation>
        <location evidence="10">Cell membrane</location>
        <topology evidence="10">Multi-pass membrane protein</topology>
    </subcellularLocation>
    <subcellularLocation>
        <location evidence="1">Membrane</location>
        <topology evidence="1">Multi-pass membrane protein</topology>
    </subcellularLocation>
</comment>
<comment type="similarity">
    <text evidence="2 10">Belongs to the cytochrome c oxidase subunit 3 family.</text>
</comment>
<feature type="transmembrane region" description="Helical" evidence="11">
    <location>
        <begin position="231"/>
        <end position="259"/>
    </location>
</feature>
<dbReference type="AlphaFoldDB" id="A0A135IB67"/>
<keyword evidence="4 10" id="KW-0812">Transmembrane</keyword>
<gene>
    <name evidence="13" type="ORF">ATN88_14550</name>
</gene>
<evidence type="ECO:0000256" key="5">
    <source>
        <dbReference type="ARBA" id="ARBA00022967"/>
    </source>
</evidence>
<evidence type="ECO:0000256" key="10">
    <source>
        <dbReference type="RuleBase" id="RU003376"/>
    </source>
</evidence>
<feature type="transmembrane region" description="Helical" evidence="11">
    <location>
        <begin position="24"/>
        <end position="48"/>
    </location>
</feature>
<feature type="transmembrane region" description="Helical" evidence="11">
    <location>
        <begin position="162"/>
        <end position="182"/>
    </location>
</feature>
<accession>A0A135IB67</accession>
<dbReference type="PANTHER" id="PTHR11403:SF7">
    <property type="entry name" value="CYTOCHROME C OXIDASE SUBUNIT 3"/>
    <property type="match status" value="1"/>
</dbReference>
<evidence type="ECO:0000256" key="1">
    <source>
        <dbReference type="ARBA" id="ARBA00004141"/>
    </source>
</evidence>
<keyword evidence="5" id="KW-1278">Translocase</keyword>